<comment type="caution">
    <text evidence="2">The sequence shown here is derived from an EMBL/GenBank/DDBJ whole genome shotgun (WGS) entry which is preliminary data.</text>
</comment>
<name>A0A9Q0M6Y4_BLOTA</name>
<reference evidence="2" key="1">
    <citation type="submission" date="2022-12" db="EMBL/GenBank/DDBJ databases">
        <title>Genome assemblies of Blomia tropicalis.</title>
        <authorList>
            <person name="Cui Y."/>
        </authorList>
    </citation>
    <scope>NUCLEOTIDE SEQUENCE</scope>
    <source>
        <tissue evidence="2">Adult mites</tissue>
    </source>
</reference>
<feature type="compositionally biased region" description="Low complexity" evidence="1">
    <location>
        <begin position="257"/>
        <end position="274"/>
    </location>
</feature>
<gene>
    <name evidence="2" type="ORF">RDWZM_006358</name>
</gene>
<accession>A0A9Q0M6Y4</accession>
<feature type="compositionally biased region" description="Low complexity" evidence="1">
    <location>
        <begin position="231"/>
        <end position="240"/>
    </location>
</feature>
<feature type="region of interest" description="Disordered" evidence="1">
    <location>
        <begin position="217"/>
        <end position="294"/>
    </location>
</feature>
<proteinExistence type="predicted"/>
<evidence type="ECO:0000313" key="2">
    <source>
        <dbReference type="EMBL" id="KAJ6220546.1"/>
    </source>
</evidence>
<sequence length="666" mass="74653">MIAPTSSQSPLCSSSAIFLQSALQCFYHHLTPDTLILPQSYLAPLPSMPIDSNQQASSSNQPTLKHYHQHLKQYYHQLMLSITEQQQLQQQHHHQPQIQTVDNGSNIKQNPLISSATAALLLNRIVCGTIDETGTNCDDLMTRSMPSESVMLQHQHHHHHHHHQTQCRTTFDNPNTFIGNRHASVDCSTNYYRNQWLNLNNCEQIDHNNGHRQHIRREEYPQNNNRKLNRSSSINGSSSGPIEYRHRHGSTPTCNQSSSFSSTSSSCLRSAKSSMLPSGDQHQHQQQKQQLGNKTSCCTNINVNRHHRRTSSDQVNVIRNNGSGSTGYVTELVAKFEQRITTTTTTATTTTAARSAAPTTAVNSNASITSIASRQPQFNENQTCSCNRMALVDHSPFTTIQPQSSIIVNNKNMVESNDQENDNGNIIRRINREQEQDDKQQIEPSPNKRLSSIKAVDKTETMTTNTLNISMDHLSPSSTKPVDTKQPNHQQEHAMESGASLLRRPTSTITHKSHHNNSSSSSTRIGIASKLKTNPKSANHIITSSINHLHNQQQQRTNQHNSICCCCCCSQSNPFLLGININELKQCVANNNGKTHCHHCHIRYHNREPRLQSASPFKSSLIKTNGTLKKMENNQNKSSSQSIIMVNKGMTNQMDTNLGESNYFSI</sequence>
<dbReference type="Proteomes" id="UP001142055">
    <property type="component" value="Chromosome 2"/>
</dbReference>
<feature type="compositionally biased region" description="Polar residues" evidence="1">
    <location>
        <begin position="461"/>
        <end position="489"/>
    </location>
</feature>
<feature type="compositionally biased region" description="Basic and acidic residues" evidence="1">
    <location>
        <begin position="432"/>
        <end position="441"/>
    </location>
</feature>
<organism evidence="2 3">
    <name type="scientific">Blomia tropicalis</name>
    <name type="common">Mite</name>
    <dbReference type="NCBI Taxonomy" id="40697"/>
    <lineage>
        <taxon>Eukaryota</taxon>
        <taxon>Metazoa</taxon>
        <taxon>Ecdysozoa</taxon>
        <taxon>Arthropoda</taxon>
        <taxon>Chelicerata</taxon>
        <taxon>Arachnida</taxon>
        <taxon>Acari</taxon>
        <taxon>Acariformes</taxon>
        <taxon>Sarcoptiformes</taxon>
        <taxon>Astigmata</taxon>
        <taxon>Glycyphagoidea</taxon>
        <taxon>Echimyopodidae</taxon>
        <taxon>Blomia</taxon>
    </lineage>
</organism>
<evidence type="ECO:0000256" key="1">
    <source>
        <dbReference type="SAM" id="MobiDB-lite"/>
    </source>
</evidence>
<dbReference type="AlphaFoldDB" id="A0A9Q0M6Y4"/>
<protein>
    <submittedName>
        <fullName evidence="2">Uncharacterized protein</fullName>
    </submittedName>
</protein>
<dbReference type="EMBL" id="JAPWDV010000002">
    <property type="protein sequence ID" value="KAJ6220546.1"/>
    <property type="molecule type" value="Genomic_DNA"/>
</dbReference>
<feature type="region of interest" description="Disordered" evidence="1">
    <location>
        <begin position="432"/>
        <end position="496"/>
    </location>
</feature>
<evidence type="ECO:0000313" key="3">
    <source>
        <dbReference type="Proteomes" id="UP001142055"/>
    </source>
</evidence>
<keyword evidence="3" id="KW-1185">Reference proteome</keyword>